<dbReference type="EMBL" id="UINC01221992">
    <property type="protein sequence ID" value="SVE50569.1"/>
    <property type="molecule type" value="Genomic_DNA"/>
</dbReference>
<proteinExistence type="predicted"/>
<organism evidence="1">
    <name type="scientific">marine metagenome</name>
    <dbReference type="NCBI Taxonomy" id="408172"/>
    <lineage>
        <taxon>unclassified sequences</taxon>
        <taxon>metagenomes</taxon>
        <taxon>ecological metagenomes</taxon>
    </lineage>
</organism>
<gene>
    <name evidence="1" type="ORF">METZ01_LOCUS503423</name>
</gene>
<dbReference type="PANTHER" id="PTHR20883">
    <property type="entry name" value="PHYTANOYL-COA DIOXYGENASE DOMAIN CONTAINING 1"/>
    <property type="match status" value="1"/>
</dbReference>
<dbReference type="Gene3D" id="2.60.120.620">
    <property type="entry name" value="q2cbj1_9rhob like domain"/>
    <property type="match status" value="1"/>
</dbReference>
<dbReference type="SUPFAM" id="SSF51197">
    <property type="entry name" value="Clavaminate synthase-like"/>
    <property type="match status" value="1"/>
</dbReference>
<feature type="non-terminal residue" evidence="1">
    <location>
        <position position="223"/>
    </location>
</feature>
<protein>
    <recommendedName>
        <fullName evidence="2">Phytanoyl-CoA dioxygenase family protein</fullName>
    </recommendedName>
</protein>
<reference evidence="1" key="1">
    <citation type="submission" date="2018-05" db="EMBL/GenBank/DDBJ databases">
        <authorList>
            <person name="Lanie J.A."/>
            <person name="Ng W.-L."/>
            <person name="Kazmierczak K.M."/>
            <person name="Andrzejewski T.M."/>
            <person name="Davidsen T.M."/>
            <person name="Wayne K.J."/>
            <person name="Tettelin H."/>
            <person name="Glass J.I."/>
            <person name="Rusch D."/>
            <person name="Podicherti R."/>
            <person name="Tsui H.-C.T."/>
            <person name="Winkler M.E."/>
        </authorList>
    </citation>
    <scope>NUCLEOTIDE SEQUENCE</scope>
</reference>
<dbReference type="AlphaFoldDB" id="A0A383E1V3"/>
<dbReference type="PANTHER" id="PTHR20883:SF46">
    <property type="entry name" value="PHYTANOYL-COA HYDROXYLASE"/>
    <property type="match status" value="1"/>
</dbReference>
<name>A0A383E1V3_9ZZZZ</name>
<accession>A0A383E1V3</accession>
<dbReference type="Pfam" id="PF05721">
    <property type="entry name" value="PhyH"/>
    <property type="match status" value="1"/>
</dbReference>
<evidence type="ECO:0008006" key="2">
    <source>
        <dbReference type="Google" id="ProtNLM"/>
    </source>
</evidence>
<evidence type="ECO:0000313" key="1">
    <source>
        <dbReference type="EMBL" id="SVE50569.1"/>
    </source>
</evidence>
<dbReference type="InterPro" id="IPR008775">
    <property type="entry name" value="Phytyl_CoA_dOase-like"/>
</dbReference>
<sequence length="223" mass="24928">MNHADCDHYWEKGWVVVEGIYDVDEVDSMSQLAIEISNKELKENAGSGIVDRQMDGAIAPRKINQPFLKEPAFRSLVLDLRLSAIISSLIGVEPLLVTDQIFMKPPRFGSAKPYHQDNYYFKCEPADHVITAWIAMDDVDESNGCLRYISGSHKGSVLPHETPDSDAPYNLVPSSELIDFTKEALAIVSKGGVVFHHSQTLHTSHCNTSSRWRRGYATHWASA</sequence>